<dbReference type="AlphaFoldDB" id="A0A5B7CZ79"/>
<gene>
    <name evidence="2" type="ORF">E2C01_007835</name>
</gene>
<feature type="compositionally biased region" description="Basic and acidic residues" evidence="1">
    <location>
        <begin position="20"/>
        <end position="31"/>
    </location>
</feature>
<evidence type="ECO:0000313" key="3">
    <source>
        <dbReference type="Proteomes" id="UP000324222"/>
    </source>
</evidence>
<comment type="caution">
    <text evidence="2">The sequence shown here is derived from an EMBL/GenBank/DDBJ whole genome shotgun (WGS) entry which is preliminary data.</text>
</comment>
<dbReference type="EMBL" id="VSRR010000399">
    <property type="protein sequence ID" value="MPC15052.1"/>
    <property type="molecule type" value="Genomic_DNA"/>
</dbReference>
<name>A0A5B7CZ79_PORTR</name>
<dbReference type="Proteomes" id="UP000324222">
    <property type="component" value="Unassembled WGS sequence"/>
</dbReference>
<proteinExistence type="predicted"/>
<sequence>MSYLSLNLLAVNSAAEDGGDGLHGEKTKAEGEVPVGVVESRDQRPVEEADERYDVVGDHHQHERADDGFECTNDAPQLQHGLLQQTDVPRCDAFLDVGGAGHPELGALQDTFEFLSDMAEAQHEHLGGHDHP</sequence>
<accession>A0A5B7CZ79</accession>
<keyword evidence="3" id="KW-1185">Reference proteome</keyword>
<protein>
    <submittedName>
        <fullName evidence="2">Uncharacterized protein</fullName>
    </submittedName>
</protein>
<reference evidence="2 3" key="1">
    <citation type="submission" date="2019-05" db="EMBL/GenBank/DDBJ databases">
        <title>Another draft genome of Portunus trituberculatus and its Hox gene families provides insights of decapod evolution.</title>
        <authorList>
            <person name="Jeong J.-H."/>
            <person name="Song I."/>
            <person name="Kim S."/>
            <person name="Choi T."/>
            <person name="Kim D."/>
            <person name="Ryu S."/>
            <person name="Kim W."/>
        </authorList>
    </citation>
    <scope>NUCLEOTIDE SEQUENCE [LARGE SCALE GENOMIC DNA]</scope>
    <source>
        <tissue evidence="2">Muscle</tissue>
    </source>
</reference>
<organism evidence="2 3">
    <name type="scientific">Portunus trituberculatus</name>
    <name type="common">Swimming crab</name>
    <name type="synonym">Neptunus trituberculatus</name>
    <dbReference type="NCBI Taxonomy" id="210409"/>
    <lineage>
        <taxon>Eukaryota</taxon>
        <taxon>Metazoa</taxon>
        <taxon>Ecdysozoa</taxon>
        <taxon>Arthropoda</taxon>
        <taxon>Crustacea</taxon>
        <taxon>Multicrustacea</taxon>
        <taxon>Malacostraca</taxon>
        <taxon>Eumalacostraca</taxon>
        <taxon>Eucarida</taxon>
        <taxon>Decapoda</taxon>
        <taxon>Pleocyemata</taxon>
        <taxon>Brachyura</taxon>
        <taxon>Eubrachyura</taxon>
        <taxon>Portunoidea</taxon>
        <taxon>Portunidae</taxon>
        <taxon>Portuninae</taxon>
        <taxon>Portunus</taxon>
    </lineage>
</organism>
<evidence type="ECO:0000256" key="1">
    <source>
        <dbReference type="SAM" id="MobiDB-lite"/>
    </source>
</evidence>
<evidence type="ECO:0000313" key="2">
    <source>
        <dbReference type="EMBL" id="MPC15052.1"/>
    </source>
</evidence>
<feature type="region of interest" description="Disordered" evidence="1">
    <location>
        <begin position="15"/>
        <end position="35"/>
    </location>
</feature>